<dbReference type="AlphaFoldDB" id="A0A4Q2RB49"/>
<reference evidence="1 2" key="1">
    <citation type="submission" date="2018-09" db="EMBL/GenBank/DDBJ databases">
        <authorList>
            <person name="Grouzdev D.S."/>
            <person name="Krutkina M.S."/>
        </authorList>
    </citation>
    <scope>NUCLEOTIDE SEQUENCE [LARGE SCALE GENOMIC DNA]</scope>
    <source>
        <strain evidence="1 2">RmlP001</strain>
    </source>
</reference>
<sequence>MKACVVELPREARPLFEGERVQCLAFIRRKTALTRLGLVVEAPPPVAGPDAVVCVPADVVGDWEARATEAIAAWESRWLLIDSAPRRHRDEVRADLHHVIAIALIAAAITGADRNGRPIDDDF</sequence>
<protein>
    <submittedName>
        <fullName evidence="1">Uncharacterized protein</fullName>
    </submittedName>
</protein>
<gene>
    <name evidence="1" type="ORF">D3272_22670</name>
</gene>
<dbReference type="Proteomes" id="UP000289411">
    <property type="component" value="Unassembled WGS sequence"/>
</dbReference>
<proteinExistence type="predicted"/>
<organism evidence="1 2">
    <name type="scientific">Lichenibacterium ramalinae</name>
    <dbReference type="NCBI Taxonomy" id="2316527"/>
    <lineage>
        <taxon>Bacteria</taxon>
        <taxon>Pseudomonadati</taxon>
        <taxon>Pseudomonadota</taxon>
        <taxon>Alphaproteobacteria</taxon>
        <taxon>Hyphomicrobiales</taxon>
        <taxon>Lichenihabitantaceae</taxon>
        <taxon>Lichenibacterium</taxon>
    </lineage>
</organism>
<dbReference type="EMBL" id="QYBC01000023">
    <property type="protein sequence ID" value="RYB02128.1"/>
    <property type="molecule type" value="Genomic_DNA"/>
</dbReference>
<evidence type="ECO:0000313" key="2">
    <source>
        <dbReference type="Proteomes" id="UP000289411"/>
    </source>
</evidence>
<name>A0A4Q2RB49_9HYPH</name>
<dbReference type="RefSeq" id="WP_129221496.1">
    <property type="nucleotide sequence ID" value="NZ_QYBC01000023.1"/>
</dbReference>
<comment type="caution">
    <text evidence="1">The sequence shown here is derived from an EMBL/GenBank/DDBJ whole genome shotgun (WGS) entry which is preliminary data.</text>
</comment>
<accession>A0A4Q2RB49</accession>
<reference evidence="1 2" key="2">
    <citation type="submission" date="2019-02" db="EMBL/GenBank/DDBJ databases">
        <title>'Lichenibacterium ramalinii' gen. nov. sp. nov., 'Lichenibacterium minor' gen. nov. sp. nov.</title>
        <authorList>
            <person name="Pankratov T."/>
        </authorList>
    </citation>
    <scope>NUCLEOTIDE SEQUENCE [LARGE SCALE GENOMIC DNA]</scope>
    <source>
        <strain evidence="1 2">RmlP001</strain>
    </source>
</reference>
<keyword evidence="2" id="KW-1185">Reference proteome</keyword>
<evidence type="ECO:0000313" key="1">
    <source>
        <dbReference type="EMBL" id="RYB02128.1"/>
    </source>
</evidence>